<accession>A0ABS9FIV4</accession>
<dbReference type="InterPro" id="IPR023614">
    <property type="entry name" value="Porin_dom_sf"/>
</dbReference>
<keyword evidence="1" id="KW-0175">Coiled coil</keyword>
<comment type="caution">
    <text evidence="3">The sequence shown here is derived from an EMBL/GenBank/DDBJ whole genome shotgun (WGS) entry which is preliminary data.</text>
</comment>
<dbReference type="EMBL" id="WKDU01000004">
    <property type="protein sequence ID" value="MCF5152115.1"/>
    <property type="molecule type" value="Genomic_DNA"/>
</dbReference>
<dbReference type="InterPro" id="IPR010870">
    <property type="entry name" value="Porin_O/P"/>
</dbReference>
<dbReference type="Pfam" id="PF07396">
    <property type="entry name" value="Porin_O_P"/>
    <property type="match status" value="1"/>
</dbReference>
<dbReference type="Gene3D" id="2.40.160.10">
    <property type="entry name" value="Porin"/>
    <property type="match status" value="1"/>
</dbReference>
<feature type="coiled-coil region" evidence="1">
    <location>
        <begin position="39"/>
        <end position="66"/>
    </location>
</feature>
<evidence type="ECO:0000313" key="4">
    <source>
        <dbReference type="Proteomes" id="UP000814074"/>
    </source>
</evidence>
<dbReference type="SUPFAM" id="SSF56935">
    <property type="entry name" value="Porins"/>
    <property type="match status" value="1"/>
</dbReference>
<evidence type="ECO:0000256" key="1">
    <source>
        <dbReference type="SAM" id="Coils"/>
    </source>
</evidence>
<sequence length="456" mass="49304">MSTNTPHKGTSILCPRSTTALAFSCLLVAGTIQAAPVNQQELADRVQALEEALKAVKAEAEGLKASIKPGPHSVKIEERGGRMQLATEDGNFTFRIGGRLLLDTAWYDADESPMGSGTALRDARLEVSGTMYRDWSYVFQYDFTGDGEGGVKDAKIGYHGLKPAGKELNLLLGNQFQPFGLESQQSSKYKLFMELTPPTTLLGAGARRVGIREDLIGSNWRWSFAVAQNPLGSRATDANRNDAVDVATQFNINPIQEKGHVLSLGASLRHQSSNGSDTQRLRARAQSDISAFRPVDTGEFISDGFTAVGVHGLYQNGPFELWSEYLQQKYDAINGGVANGEKPMFTGGYVMAGYMLTGEARAYDSNNNVFGATTPAKSLSQGGIGAWQLAAGYSTLDLSDGGIDGGEMDMLMLGINWFPQQRLRFSMEYGNVVSLDGGPYDGDKPSFVQARAQLEF</sequence>
<dbReference type="RefSeq" id="WP_120248763.1">
    <property type="nucleotide sequence ID" value="NZ_WKDU01000004.1"/>
</dbReference>
<feature type="chain" id="PRO_5045247691" evidence="2">
    <location>
        <begin position="35"/>
        <end position="456"/>
    </location>
</feature>
<evidence type="ECO:0000256" key="2">
    <source>
        <dbReference type="SAM" id="SignalP"/>
    </source>
</evidence>
<feature type="signal peptide" evidence="2">
    <location>
        <begin position="1"/>
        <end position="34"/>
    </location>
</feature>
<dbReference type="Proteomes" id="UP000814074">
    <property type="component" value="Unassembled WGS sequence"/>
</dbReference>
<name>A0ABS9FIV4_9PSED</name>
<keyword evidence="4" id="KW-1185">Reference proteome</keyword>
<organism evidence="3 4">
    <name type="scientific">Pseudomonas lactis</name>
    <dbReference type="NCBI Taxonomy" id="1615674"/>
    <lineage>
        <taxon>Bacteria</taxon>
        <taxon>Pseudomonadati</taxon>
        <taxon>Pseudomonadota</taxon>
        <taxon>Gammaproteobacteria</taxon>
        <taxon>Pseudomonadales</taxon>
        <taxon>Pseudomonadaceae</taxon>
        <taxon>Pseudomonas</taxon>
    </lineage>
</organism>
<evidence type="ECO:0000313" key="3">
    <source>
        <dbReference type="EMBL" id="MCF5152115.1"/>
    </source>
</evidence>
<reference evidence="3 4" key="1">
    <citation type="submission" date="2019-11" db="EMBL/GenBank/DDBJ databases">
        <title>Epiphytic Pseudomonas syringae from cherry orchards.</title>
        <authorList>
            <person name="Hulin M.T."/>
        </authorList>
    </citation>
    <scope>NUCLEOTIDE SEQUENCE [LARGE SCALE GENOMIC DNA]</scope>
    <source>
        <strain evidence="3 4">PA-6-3B</strain>
    </source>
</reference>
<gene>
    <name evidence="3" type="ORF">GIW47_05710</name>
</gene>
<proteinExistence type="predicted"/>
<keyword evidence="2" id="KW-0732">Signal</keyword>
<protein>
    <submittedName>
        <fullName evidence="3">Porin</fullName>
    </submittedName>
</protein>